<gene>
    <name evidence="1" type="ORF">PTZ04_13685</name>
</gene>
<dbReference type="EMBL" id="JAQSVD010000007">
    <property type="protein sequence ID" value="MDE1471304.1"/>
    <property type="molecule type" value="Genomic_DNA"/>
</dbReference>
<reference evidence="1 2" key="1">
    <citation type="submission" date="2023-02" db="EMBL/GenBank/DDBJ databases">
        <title>Comparative genome analysis of Eubacterium limosum species.</title>
        <authorList>
            <person name="Bak J.E."/>
        </authorList>
    </citation>
    <scope>NUCLEOTIDE SEQUENCE [LARGE SCALE GENOMIC DNA]</scope>
    <source>
        <strain evidence="1 2">KGMB01548</strain>
    </source>
</reference>
<dbReference type="Proteomes" id="UP001215087">
    <property type="component" value="Unassembled WGS sequence"/>
</dbReference>
<organism evidence="1 2">
    <name type="scientific">Eubacterium limosum</name>
    <dbReference type="NCBI Taxonomy" id="1736"/>
    <lineage>
        <taxon>Bacteria</taxon>
        <taxon>Bacillati</taxon>
        <taxon>Bacillota</taxon>
        <taxon>Clostridia</taxon>
        <taxon>Eubacteriales</taxon>
        <taxon>Eubacteriaceae</taxon>
        <taxon>Eubacterium</taxon>
    </lineage>
</organism>
<evidence type="ECO:0000313" key="2">
    <source>
        <dbReference type="Proteomes" id="UP001215087"/>
    </source>
</evidence>
<proteinExistence type="predicted"/>
<comment type="caution">
    <text evidence="1">The sequence shown here is derived from an EMBL/GenBank/DDBJ whole genome shotgun (WGS) entry which is preliminary data.</text>
</comment>
<protein>
    <submittedName>
        <fullName evidence="1">Uncharacterized protein</fullName>
    </submittedName>
</protein>
<evidence type="ECO:0000313" key="1">
    <source>
        <dbReference type="EMBL" id="MDE1471304.1"/>
    </source>
</evidence>
<dbReference type="RefSeq" id="WP_264474222.1">
    <property type="nucleotide sequence ID" value="NZ_JAJCLO010000016.1"/>
</dbReference>
<accession>A0ABT5UQT1</accession>
<keyword evidence="2" id="KW-1185">Reference proteome</keyword>
<sequence>MEIYNPLLRVWSSADASLITWKNRPAFLLSCHDITRYKENQK</sequence>
<name>A0ABT5UQT1_EUBLI</name>